<organism evidence="2 3">
    <name type="scientific">Candidatus Methanoplasma termitum</name>
    <dbReference type="NCBI Taxonomy" id="1577791"/>
    <lineage>
        <taxon>Archaea</taxon>
        <taxon>Methanobacteriati</taxon>
        <taxon>Thermoplasmatota</taxon>
        <taxon>Thermoplasmata</taxon>
        <taxon>Methanomassiliicoccales</taxon>
        <taxon>Methanomassiliicoccaceae</taxon>
        <taxon>Candidatus Methanoplasma</taxon>
    </lineage>
</organism>
<dbReference type="REBASE" id="98764">
    <property type="entry name" value="MteMpt1MrrP"/>
</dbReference>
<keyword evidence="3" id="KW-1185">Reference proteome</keyword>
<evidence type="ECO:0000313" key="2">
    <source>
        <dbReference type="EMBL" id="AIZ56878.1"/>
    </source>
</evidence>
<dbReference type="Proteomes" id="UP000030787">
    <property type="component" value="Chromosome"/>
</dbReference>
<keyword evidence="2" id="KW-0540">Nuclease</keyword>
<name>A0A0A7LCZ2_9ARCH</name>
<sequence length="400" mass="45670">MDDLKNIYLCDYDGEGFEKLCQKLLQGHYKAEVEDVPLVGDGGKDLIVRFSPTDVMYVECKHHHKPIGRPVVQKLHSAMMTDGVKKGLLICTGGFSDDAINHINENRLHIETMDFYDLKSIGSKYGYRILLNPTSDNITICTLAPYDPNEIKSIITSNFINVRNSGRTKVEPNLKIIKNDRVVKYGVFLHISAHEDFKMSNGTVIKRLDQEFNVLLDSNTLENIPEASGITIKLSDGDKIEGPMPAQLNIKQIELDIRERMIQRLTEDVSYFGNNGSHYTKTCSPKPKNVKVSFEYLLKYYVANIEFETFGTKSDVTFIENKNDKFTLLAKNIRTEGLTYCDYCQALARTTHTCSDCGKFICMDCTRQYKKGFLSPWKDVCKECEKKHSDPKIKHRRAEE</sequence>
<keyword evidence="2" id="KW-0378">Hydrolase</keyword>
<dbReference type="InterPro" id="IPR011011">
    <property type="entry name" value="Znf_FYVE_PHD"/>
</dbReference>
<dbReference type="InterPro" id="IPR052906">
    <property type="entry name" value="Type_IV_Methyl-Rstrct_Enzyme"/>
</dbReference>
<dbReference type="SUPFAM" id="SSF57903">
    <property type="entry name" value="FYVE/PHD zinc finger"/>
    <property type="match status" value="1"/>
</dbReference>
<protein>
    <submittedName>
        <fullName evidence="2">Restriction endonuclease</fullName>
    </submittedName>
</protein>
<dbReference type="GO" id="GO:0009307">
    <property type="term" value="P:DNA restriction-modification system"/>
    <property type="evidence" value="ECO:0007669"/>
    <property type="project" value="InterPro"/>
</dbReference>
<evidence type="ECO:0000313" key="3">
    <source>
        <dbReference type="Proteomes" id="UP000030787"/>
    </source>
</evidence>
<gene>
    <name evidence="2" type="ORF">Mpt1_c10050</name>
</gene>
<dbReference type="EMBL" id="CP010070">
    <property type="protein sequence ID" value="AIZ56878.1"/>
    <property type="molecule type" value="Genomic_DNA"/>
</dbReference>
<dbReference type="KEGG" id="mear:Mpt1_c10050"/>
<proteinExistence type="predicted"/>
<dbReference type="GeneID" id="24818666"/>
<dbReference type="OrthoDB" id="144520at2157"/>
<dbReference type="InterPro" id="IPR011335">
    <property type="entry name" value="Restrct_endonuc-II-like"/>
</dbReference>
<dbReference type="RefSeq" id="WP_048112764.1">
    <property type="nucleotide sequence ID" value="NZ_CP010070.1"/>
</dbReference>
<dbReference type="GO" id="GO:0003677">
    <property type="term" value="F:DNA binding"/>
    <property type="evidence" value="ECO:0007669"/>
    <property type="project" value="InterPro"/>
</dbReference>
<dbReference type="Pfam" id="PF04471">
    <property type="entry name" value="Mrr_cat"/>
    <property type="match status" value="1"/>
</dbReference>
<dbReference type="GO" id="GO:0015666">
    <property type="term" value="F:restriction endodeoxyribonuclease activity"/>
    <property type="evidence" value="ECO:0007669"/>
    <property type="project" value="TreeGrafter"/>
</dbReference>
<dbReference type="STRING" id="1577791.Mpt1_c10050"/>
<dbReference type="InterPro" id="IPR007560">
    <property type="entry name" value="Restrct_endonuc_IV_Mrr"/>
</dbReference>
<reference evidence="2 3" key="1">
    <citation type="journal article" date="2014" name="Appl. Environ. Microbiol.">
        <title>Comparative Genome Analysis of 'Candidatus Methanoplasma termitum' Indicates a New Mode of Energy Metabolism in the Seventh Order of Methanogens.</title>
        <authorList>
            <person name="Lang K."/>
            <person name="Schuldes J."/>
            <person name="Klingl A."/>
            <person name="Poehlein A."/>
            <person name="Daniel R."/>
            <person name="Brune A."/>
        </authorList>
    </citation>
    <scope>NUCLEOTIDE SEQUENCE [LARGE SCALE GENOMIC DNA]</scope>
    <source>
        <strain evidence="3">Mpt1</strain>
    </source>
</reference>
<dbReference type="HOGENOM" id="CLU_606365_0_0_2"/>
<feature type="domain" description="Restriction endonuclease type IV Mrr" evidence="1">
    <location>
        <begin position="13"/>
        <end position="119"/>
    </location>
</feature>
<dbReference type="Gene3D" id="3.40.1350.10">
    <property type="match status" value="1"/>
</dbReference>
<evidence type="ECO:0000259" key="1">
    <source>
        <dbReference type="Pfam" id="PF04471"/>
    </source>
</evidence>
<dbReference type="AlphaFoldDB" id="A0A0A7LCZ2"/>
<dbReference type="PANTHER" id="PTHR30015">
    <property type="entry name" value="MRR RESTRICTION SYSTEM PROTEIN"/>
    <property type="match status" value="1"/>
</dbReference>
<accession>A0A0A7LCZ2</accession>
<dbReference type="SUPFAM" id="SSF52980">
    <property type="entry name" value="Restriction endonuclease-like"/>
    <property type="match status" value="1"/>
</dbReference>
<dbReference type="InterPro" id="IPR011856">
    <property type="entry name" value="tRNA_endonuc-like_dom_sf"/>
</dbReference>
<dbReference type="PANTHER" id="PTHR30015:SF7">
    <property type="entry name" value="TYPE IV METHYL-DIRECTED RESTRICTION ENZYME ECOKMRR"/>
    <property type="match status" value="1"/>
</dbReference>
<keyword evidence="2" id="KW-0255">Endonuclease</keyword>